<dbReference type="Pfam" id="PF00590">
    <property type="entry name" value="TP_methylase"/>
    <property type="match status" value="1"/>
</dbReference>
<dbReference type="Gene3D" id="3.40.1010.10">
    <property type="entry name" value="Cobalt-precorrin-4 Transmethylase, Domain 1"/>
    <property type="match status" value="1"/>
</dbReference>
<name>A0A448UZW6_9FIRM</name>
<gene>
    <name evidence="6 8" type="primary">rsmI</name>
    <name evidence="8" type="ORF">NCTC13079_00162</name>
</gene>
<dbReference type="EC" id="2.1.1.198" evidence="6"/>
<accession>A0A448UZW6</accession>
<dbReference type="HAMAP" id="MF_01877">
    <property type="entry name" value="16SrRNA_methyltr_I"/>
    <property type="match status" value="1"/>
</dbReference>
<evidence type="ECO:0000256" key="3">
    <source>
        <dbReference type="ARBA" id="ARBA00022603"/>
    </source>
</evidence>
<organism evidence="8 9">
    <name type="scientific">Aedoeadaptatus ivorii</name>
    <dbReference type="NCBI Taxonomy" id="54006"/>
    <lineage>
        <taxon>Bacteria</taxon>
        <taxon>Bacillati</taxon>
        <taxon>Bacillota</taxon>
        <taxon>Tissierellia</taxon>
        <taxon>Tissierellales</taxon>
        <taxon>Peptoniphilaceae</taxon>
        <taxon>Aedoeadaptatus</taxon>
    </lineage>
</organism>
<keyword evidence="3 6" id="KW-0489">Methyltransferase</keyword>
<dbReference type="PANTHER" id="PTHR46111">
    <property type="entry name" value="RIBOSOMAL RNA SMALL SUBUNIT METHYLTRANSFERASE I"/>
    <property type="match status" value="1"/>
</dbReference>
<evidence type="ECO:0000256" key="4">
    <source>
        <dbReference type="ARBA" id="ARBA00022679"/>
    </source>
</evidence>
<keyword evidence="9" id="KW-1185">Reference proteome</keyword>
<evidence type="ECO:0000256" key="5">
    <source>
        <dbReference type="ARBA" id="ARBA00022691"/>
    </source>
</evidence>
<dbReference type="PANTHER" id="PTHR46111:SF1">
    <property type="entry name" value="RIBOSOMAL RNA SMALL SUBUNIT METHYLTRANSFERASE I"/>
    <property type="match status" value="1"/>
</dbReference>
<sequence>MEGKVFLCPTPIGNLEDITLRTLRVLKEADVILAEDTRHSLLLLKHYEIETPLESYHKFNENEKIASILERLETGTNFALITDAGMPGVSDPGAVLLSALLKEGKSYEVLPGACAHVTAAAIANIKDGRYLFWGFLPHKRSARLKTLEALKEEAVPVLFYEAPHRITKFAEDVLAALGNRNLILIREISKFYEERIETTAADFLREIDSYTVKGEFSVLLMPQAKDDDVDILSALQEKVEEGISPSKAAKLVAKEWNLPKNLVYKESLKL</sequence>
<protein>
    <recommendedName>
        <fullName evidence="6">Ribosomal RNA small subunit methyltransferase I</fullName>
        <ecNumber evidence="6">2.1.1.198</ecNumber>
    </recommendedName>
    <alternativeName>
        <fullName evidence="6">16S rRNA 2'-O-ribose C1402 methyltransferase</fullName>
    </alternativeName>
    <alternativeName>
        <fullName evidence="6">rRNA (cytidine-2'-O-)-methyltransferase RsmI</fullName>
    </alternativeName>
</protein>
<dbReference type="AlphaFoldDB" id="A0A448UZW6"/>
<comment type="catalytic activity">
    <reaction evidence="6">
        <text>cytidine(1402) in 16S rRNA + S-adenosyl-L-methionine = 2'-O-methylcytidine(1402) in 16S rRNA + S-adenosyl-L-homocysteine + H(+)</text>
        <dbReference type="Rhea" id="RHEA:42924"/>
        <dbReference type="Rhea" id="RHEA-COMP:10285"/>
        <dbReference type="Rhea" id="RHEA-COMP:10286"/>
        <dbReference type="ChEBI" id="CHEBI:15378"/>
        <dbReference type="ChEBI" id="CHEBI:57856"/>
        <dbReference type="ChEBI" id="CHEBI:59789"/>
        <dbReference type="ChEBI" id="CHEBI:74495"/>
        <dbReference type="ChEBI" id="CHEBI:82748"/>
        <dbReference type="EC" id="2.1.1.198"/>
    </reaction>
</comment>
<evidence type="ECO:0000256" key="6">
    <source>
        <dbReference type="HAMAP-Rule" id="MF_01877"/>
    </source>
</evidence>
<dbReference type="EMBL" id="LR134523">
    <property type="protein sequence ID" value="VEJ34453.1"/>
    <property type="molecule type" value="Genomic_DNA"/>
</dbReference>
<evidence type="ECO:0000256" key="2">
    <source>
        <dbReference type="ARBA" id="ARBA00022552"/>
    </source>
</evidence>
<dbReference type="PIRSF" id="PIRSF005917">
    <property type="entry name" value="MTase_YraL"/>
    <property type="match status" value="1"/>
</dbReference>
<keyword evidence="1 6" id="KW-0963">Cytoplasm</keyword>
<dbReference type="CDD" id="cd11648">
    <property type="entry name" value="RsmI"/>
    <property type="match status" value="1"/>
</dbReference>
<reference evidence="8 9" key="1">
    <citation type="submission" date="2018-12" db="EMBL/GenBank/DDBJ databases">
        <authorList>
            <consortium name="Pathogen Informatics"/>
        </authorList>
    </citation>
    <scope>NUCLEOTIDE SEQUENCE [LARGE SCALE GENOMIC DNA]</scope>
    <source>
        <strain evidence="8 9">NCTC13079</strain>
    </source>
</reference>
<evidence type="ECO:0000256" key="1">
    <source>
        <dbReference type="ARBA" id="ARBA00022490"/>
    </source>
</evidence>
<dbReference type="InterPro" id="IPR014776">
    <property type="entry name" value="4pyrrole_Mease_sub2"/>
</dbReference>
<evidence type="ECO:0000259" key="7">
    <source>
        <dbReference type="Pfam" id="PF00590"/>
    </source>
</evidence>
<dbReference type="NCBIfam" id="TIGR00096">
    <property type="entry name" value="16S rRNA (cytidine(1402)-2'-O)-methyltransferase"/>
    <property type="match status" value="1"/>
</dbReference>
<dbReference type="KEGG" id="piv:NCTC13079_00162"/>
<dbReference type="GO" id="GO:0005737">
    <property type="term" value="C:cytoplasm"/>
    <property type="evidence" value="ECO:0007669"/>
    <property type="project" value="UniProtKB-SubCell"/>
</dbReference>
<evidence type="ECO:0000313" key="8">
    <source>
        <dbReference type="EMBL" id="VEJ34453.1"/>
    </source>
</evidence>
<dbReference type="InterPro" id="IPR008189">
    <property type="entry name" value="rRNA_ssu_MeTfrase_I"/>
</dbReference>
<comment type="similarity">
    <text evidence="6">Belongs to the methyltransferase superfamily. RsmI family.</text>
</comment>
<dbReference type="Gene3D" id="3.30.950.10">
    <property type="entry name" value="Methyltransferase, Cobalt-precorrin-4 Transmethylase, Domain 2"/>
    <property type="match status" value="1"/>
</dbReference>
<keyword evidence="5 6" id="KW-0949">S-adenosyl-L-methionine</keyword>
<keyword evidence="2 6" id="KW-0698">rRNA processing</keyword>
<comment type="subcellular location">
    <subcellularLocation>
        <location evidence="6">Cytoplasm</location>
    </subcellularLocation>
</comment>
<feature type="domain" description="Tetrapyrrole methylase" evidence="7">
    <location>
        <begin position="5"/>
        <end position="202"/>
    </location>
</feature>
<evidence type="ECO:0000313" key="9">
    <source>
        <dbReference type="Proteomes" id="UP000269544"/>
    </source>
</evidence>
<dbReference type="RefSeq" id="WP_126464641.1">
    <property type="nucleotide sequence ID" value="NZ_JAUSWF010000006.1"/>
</dbReference>
<proteinExistence type="inferred from homology"/>
<dbReference type="InterPro" id="IPR000878">
    <property type="entry name" value="4pyrrol_Mease"/>
</dbReference>
<dbReference type="Proteomes" id="UP000269544">
    <property type="component" value="Chromosome"/>
</dbReference>
<dbReference type="InterPro" id="IPR014777">
    <property type="entry name" value="4pyrrole_Mease_sub1"/>
</dbReference>
<dbReference type="SUPFAM" id="SSF53790">
    <property type="entry name" value="Tetrapyrrole methylase"/>
    <property type="match status" value="1"/>
</dbReference>
<dbReference type="InterPro" id="IPR035996">
    <property type="entry name" value="4pyrrol_Methylase_sf"/>
</dbReference>
<dbReference type="OrthoDB" id="9809084at2"/>
<dbReference type="GO" id="GO:0070677">
    <property type="term" value="F:rRNA (cytosine-2'-O-)-methyltransferase activity"/>
    <property type="evidence" value="ECO:0007669"/>
    <property type="project" value="UniProtKB-UniRule"/>
</dbReference>
<keyword evidence="4 6" id="KW-0808">Transferase</keyword>
<comment type="function">
    <text evidence="6">Catalyzes the 2'-O-methylation of the ribose of cytidine 1402 (C1402) in 16S rRNA.</text>
</comment>